<comment type="caution">
    <text evidence="1">The sequence shown here is derived from an EMBL/GenBank/DDBJ whole genome shotgun (WGS) entry which is preliminary data.</text>
</comment>
<dbReference type="Proteomes" id="UP000249204">
    <property type="component" value="Unassembled WGS sequence"/>
</dbReference>
<dbReference type="EMBL" id="QKWW01000022">
    <property type="protein sequence ID" value="PZT56197.1"/>
    <property type="molecule type" value="Genomic_DNA"/>
</dbReference>
<accession>A0A2W6NJW4</accession>
<reference evidence="1 2" key="1">
    <citation type="submission" date="2018-06" db="EMBL/GenBank/DDBJ databases">
        <title>Isolation of heavy metals resistant Paenibacillus silvae NC2 from Gold-Copper mine in ZiJin, China.</title>
        <authorList>
            <person name="Xu J."/>
            <person name="Mazhar H.S."/>
            <person name="Rensing C."/>
        </authorList>
    </citation>
    <scope>NUCLEOTIDE SEQUENCE [LARGE SCALE GENOMIC DNA]</scope>
    <source>
        <strain evidence="1 2">NC2</strain>
    </source>
</reference>
<gene>
    <name evidence="1" type="ORF">DN757_07750</name>
</gene>
<dbReference type="AlphaFoldDB" id="A0A2W6NJW4"/>
<organism evidence="1 2">
    <name type="scientific">Paenibacillus silvae</name>
    <dbReference type="NCBI Taxonomy" id="1325358"/>
    <lineage>
        <taxon>Bacteria</taxon>
        <taxon>Bacillati</taxon>
        <taxon>Bacillota</taxon>
        <taxon>Bacilli</taxon>
        <taxon>Bacillales</taxon>
        <taxon>Paenibacillaceae</taxon>
        <taxon>Paenibacillus</taxon>
    </lineage>
</organism>
<evidence type="ECO:0000313" key="1">
    <source>
        <dbReference type="EMBL" id="PZT56197.1"/>
    </source>
</evidence>
<protein>
    <submittedName>
        <fullName evidence="1">Uncharacterized protein</fullName>
    </submittedName>
</protein>
<dbReference type="RefSeq" id="WP_111269696.1">
    <property type="nucleotide sequence ID" value="NZ_QKWW01000022.1"/>
</dbReference>
<name>A0A2W6NJW4_9BACL</name>
<sequence length="301" mass="35435">MKISRKITKDEILVEFRGVADLLLSKAESRDPKKLAEFLNKGIQAHKVGLITQVKEKGIEKDWDNHELLHVILLLTHAANVVMLEYRNRVWKYDYMAFSRRIGELWEPFCKLCWALPVGRKITFFDPPTYDDVKDIISNGLVKFVDTTVLTLLEKKEIFKYFELIWELVASGDIQLKNDLHFESNGTYYNIDFKSGFGSNEKGNTNRLLMVGSIYKKLNPNYNNIIFVRAAEEENNHYLKTLKKSDIWTVYCGNETYQQIEILTGFPLKRWIEQNITWDKDIEPETMRYLNETNLAQYLKW</sequence>
<evidence type="ECO:0000313" key="2">
    <source>
        <dbReference type="Proteomes" id="UP000249204"/>
    </source>
</evidence>
<proteinExistence type="predicted"/>